<name>A0A3N4LZZ4_9PEZI</name>
<dbReference type="OrthoDB" id="10609829at2759"/>
<sequence>MAFHLPLQFASASFGLLFGNFADGSRWMYLGSHHCFAVLFSSPWVSFFFFLIAFFFIIVWVSIHLSWAQDRPAFGTGNGKWCKIFLYTTSNTVLLRWSGLGWLGLGHGMRCCCALSRMNCMRWARILCVYWCFSYYWNSYLIVKLVHLVNIPFNLPCTQKATCSLKDIKHSAMLHAFGSRIPDEIHAQHTEPQLHINQNCLDSAFVLRL</sequence>
<evidence type="ECO:0000313" key="3">
    <source>
        <dbReference type="Proteomes" id="UP000267821"/>
    </source>
</evidence>
<organism evidence="2 3">
    <name type="scientific">Terfezia boudieri ATCC MYA-4762</name>
    <dbReference type="NCBI Taxonomy" id="1051890"/>
    <lineage>
        <taxon>Eukaryota</taxon>
        <taxon>Fungi</taxon>
        <taxon>Dikarya</taxon>
        <taxon>Ascomycota</taxon>
        <taxon>Pezizomycotina</taxon>
        <taxon>Pezizomycetes</taxon>
        <taxon>Pezizales</taxon>
        <taxon>Pezizaceae</taxon>
        <taxon>Terfezia</taxon>
    </lineage>
</organism>
<gene>
    <name evidence="2" type="ORF">L211DRAFT_610995</name>
</gene>
<keyword evidence="1" id="KW-0812">Transmembrane</keyword>
<evidence type="ECO:0000256" key="1">
    <source>
        <dbReference type="SAM" id="Phobius"/>
    </source>
</evidence>
<keyword evidence="3" id="KW-1185">Reference proteome</keyword>
<dbReference type="Proteomes" id="UP000267821">
    <property type="component" value="Unassembled WGS sequence"/>
</dbReference>
<dbReference type="AlphaFoldDB" id="A0A3N4LZZ4"/>
<protein>
    <submittedName>
        <fullName evidence="2">Uncharacterized protein</fullName>
    </submittedName>
</protein>
<accession>A0A3N4LZZ4</accession>
<reference evidence="2 3" key="1">
    <citation type="journal article" date="2018" name="Nat. Ecol. Evol.">
        <title>Pezizomycetes genomes reveal the molecular basis of ectomycorrhizal truffle lifestyle.</title>
        <authorList>
            <person name="Murat C."/>
            <person name="Payen T."/>
            <person name="Noel B."/>
            <person name="Kuo A."/>
            <person name="Morin E."/>
            <person name="Chen J."/>
            <person name="Kohler A."/>
            <person name="Krizsan K."/>
            <person name="Balestrini R."/>
            <person name="Da Silva C."/>
            <person name="Montanini B."/>
            <person name="Hainaut M."/>
            <person name="Levati E."/>
            <person name="Barry K.W."/>
            <person name="Belfiori B."/>
            <person name="Cichocki N."/>
            <person name="Clum A."/>
            <person name="Dockter R.B."/>
            <person name="Fauchery L."/>
            <person name="Guy J."/>
            <person name="Iotti M."/>
            <person name="Le Tacon F."/>
            <person name="Lindquist E.A."/>
            <person name="Lipzen A."/>
            <person name="Malagnac F."/>
            <person name="Mello A."/>
            <person name="Molinier V."/>
            <person name="Miyauchi S."/>
            <person name="Poulain J."/>
            <person name="Riccioni C."/>
            <person name="Rubini A."/>
            <person name="Sitrit Y."/>
            <person name="Splivallo R."/>
            <person name="Traeger S."/>
            <person name="Wang M."/>
            <person name="Zifcakova L."/>
            <person name="Wipf D."/>
            <person name="Zambonelli A."/>
            <person name="Paolocci F."/>
            <person name="Nowrousian M."/>
            <person name="Ottonello S."/>
            <person name="Baldrian P."/>
            <person name="Spatafora J.W."/>
            <person name="Henrissat B."/>
            <person name="Nagy L.G."/>
            <person name="Aury J.M."/>
            <person name="Wincker P."/>
            <person name="Grigoriev I.V."/>
            <person name="Bonfante P."/>
            <person name="Martin F.M."/>
        </authorList>
    </citation>
    <scope>NUCLEOTIDE SEQUENCE [LARGE SCALE GENOMIC DNA]</scope>
    <source>
        <strain evidence="2 3">ATCC MYA-4762</strain>
    </source>
</reference>
<feature type="transmembrane region" description="Helical" evidence="1">
    <location>
        <begin position="84"/>
        <end position="103"/>
    </location>
</feature>
<feature type="transmembrane region" description="Helical" evidence="1">
    <location>
        <begin position="123"/>
        <end position="143"/>
    </location>
</feature>
<proteinExistence type="predicted"/>
<dbReference type="InParanoid" id="A0A3N4LZZ4"/>
<keyword evidence="1" id="KW-0472">Membrane</keyword>
<dbReference type="EMBL" id="ML121532">
    <property type="protein sequence ID" value="RPB27159.1"/>
    <property type="molecule type" value="Genomic_DNA"/>
</dbReference>
<keyword evidence="1" id="KW-1133">Transmembrane helix</keyword>
<evidence type="ECO:0000313" key="2">
    <source>
        <dbReference type="EMBL" id="RPB27159.1"/>
    </source>
</evidence>
<feature type="transmembrane region" description="Helical" evidence="1">
    <location>
        <begin position="38"/>
        <end position="63"/>
    </location>
</feature>